<evidence type="ECO:0000313" key="2">
    <source>
        <dbReference type="Proteomes" id="UP001139104"/>
    </source>
</evidence>
<protein>
    <submittedName>
        <fullName evidence="1">Uncharacterized protein</fullName>
    </submittedName>
</protein>
<reference evidence="1" key="1">
    <citation type="journal article" date="2022" name="ISME J.">
        <title>Identification of active gaseous-alkane degraders at natural gas seeps.</title>
        <authorList>
            <person name="Farhan Ul Haque M."/>
            <person name="Hernandez M."/>
            <person name="Crombie A.T."/>
            <person name="Murrell J.C."/>
        </authorList>
    </citation>
    <scope>NUCLEOTIDE SEQUENCE</scope>
    <source>
        <strain evidence="1">PC2</strain>
    </source>
</reference>
<evidence type="ECO:0000313" key="1">
    <source>
        <dbReference type="EMBL" id="MCI4683204.1"/>
    </source>
</evidence>
<organism evidence="1 2">
    <name type="scientific">Candidatus Rhodoblastus alkanivorans</name>
    <dbReference type="NCBI Taxonomy" id="2954117"/>
    <lineage>
        <taxon>Bacteria</taxon>
        <taxon>Pseudomonadati</taxon>
        <taxon>Pseudomonadota</taxon>
        <taxon>Alphaproteobacteria</taxon>
        <taxon>Hyphomicrobiales</taxon>
        <taxon>Rhodoblastaceae</taxon>
        <taxon>Rhodoblastus</taxon>
    </lineage>
</organism>
<comment type="caution">
    <text evidence="1">The sequence shown here is derived from an EMBL/GenBank/DDBJ whole genome shotgun (WGS) entry which is preliminary data.</text>
</comment>
<gene>
    <name evidence="1" type="ORF">K2U94_10560</name>
</gene>
<sequence length="165" mass="17724">MAALLWLGQGSAQVFAQANSLEEGGLVEQSGDPTPINDKAFDCGVFRRLIAAAPDGFKALRGPTQKEGEAVTTYGVTENLFGACQIIDKKKIGEIIYSCQAGKIDLADIKATVEACLGQNAFGYAGNENPHTPFLKYEPRLGDARARVLVLKTFGKQTLAIMNMR</sequence>
<accession>A0ABS9Z6B2</accession>
<name>A0ABS9Z6B2_9HYPH</name>
<proteinExistence type="predicted"/>
<keyword evidence="2" id="KW-1185">Reference proteome</keyword>
<dbReference type="Proteomes" id="UP001139104">
    <property type="component" value="Unassembled WGS sequence"/>
</dbReference>
<dbReference type="RefSeq" id="WP_243067166.1">
    <property type="nucleotide sequence ID" value="NZ_JAIVFK010000048.1"/>
</dbReference>
<dbReference type="EMBL" id="JAIVFP010000001">
    <property type="protein sequence ID" value="MCI4683204.1"/>
    <property type="molecule type" value="Genomic_DNA"/>
</dbReference>